<dbReference type="EMBL" id="SEYY01000117">
    <property type="protein sequence ID" value="KAB7507970.1"/>
    <property type="molecule type" value="Genomic_DNA"/>
</dbReference>
<dbReference type="Gene3D" id="3.40.50.300">
    <property type="entry name" value="P-loop containing nucleotide triphosphate hydrolases"/>
    <property type="match status" value="1"/>
</dbReference>
<dbReference type="GO" id="GO:0140658">
    <property type="term" value="F:ATP-dependent chromatin remodeler activity"/>
    <property type="evidence" value="ECO:0007669"/>
    <property type="project" value="TreeGrafter"/>
</dbReference>
<dbReference type="Proteomes" id="UP000326759">
    <property type="component" value="Unassembled WGS sequence"/>
</dbReference>
<dbReference type="GO" id="GO:0034728">
    <property type="term" value="P:nucleosome organization"/>
    <property type="evidence" value="ECO:0007669"/>
    <property type="project" value="TreeGrafter"/>
</dbReference>
<keyword evidence="6" id="KW-0347">Helicase</keyword>
<dbReference type="InterPro" id="IPR000330">
    <property type="entry name" value="SNF2_N"/>
</dbReference>
<comment type="subcellular location">
    <subcellularLocation>
        <location evidence="1">Nucleus</location>
    </subcellularLocation>
</comment>
<feature type="non-terminal residue" evidence="6">
    <location>
        <position position="1"/>
    </location>
</feature>
<evidence type="ECO:0000256" key="1">
    <source>
        <dbReference type="ARBA" id="ARBA00004123"/>
    </source>
</evidence>
<dbReference type="PANTHER" id="PTHR45623">
    <property type="entry name" value="CHROMODOMAIN-HELICASE-DNA-BINDING PROTEIN 3-RELATED-RELATED"/>
    <property type="match status" value="1"/>
</dbReference>
<dbReference type="GO" id="GO:0016887">
    <property type="term" value="F:ATP hydrolysis activity"/>
    <property type="evidence" value="ECO:0007669"/>
    <property type="project" value="TreeGrafter"/>
</dbReference>
<comment type="caution">
    <text evidence="6">The sequence shown here is derived from an EMBL/GenBank/DDBJ whole genome shotgun (WGS) entry which is preliminary data.</text>
</comment>
<evidence type="ECO:0000313" key="6">
    <source>
        <dbReference type="EMBL" id="KAB7507970.1"/>
    </source>
</evidence>
<evidence type="ECO:0000259" key="5">
    <source>
        <dbReference type="Pfam" id="PF00271"/>
    </source>
</evidence>
<dbReference type="GO" id="GO:0005634">
    <property type="term" value="C:nucleus"/>
    <property type="evidence" value="ECO:0007669"/>
    <property type="project" value="UniProtKB-SubCell"/>
</dbReference>
<keyword evidence="6" id="KW-0547">Nucleotide-binding</keyword>
<keyword evidence="6" id="KW-0238">DNA-binding</keyword>
<dbReference type="InterPro" id="IPR027417">
    <property type="entry name" value="P-loop_NTPase"/>
</dbReference>
<feature type="domain" description="Helicase C-terminal" evidence="5">
    <location>
        <begin position="180"/>
        <end position="244"/>
    </location>
</feature>
<dbReference type="GO" id="GO:0003677">
    <property type="term" value="F:DNA binding"/>
    <property type="evidence" value="ECO:0007669"/>
    <property type="project" value="UniProtKB-KW"/>
</dbReference>
<evidence type="ECO:0000256" key="2">
    <source>
        <dbReference type="ARBA" id="ARBA00022801"/>
    </source>
</evidence>
<dbReference type="OrthoDB" id="5857104at2759"/>
<keyword evidence="2" id="KW-0378">Hydrolase</keyword>
<accession>A0A5N5TP70</accession>
<gene>
    <name evidence="6" type="primary">Chd1</name>
    <name evidence="6" type="ORF">Anas_07826</name>
</gene>
<reference evidence="6 7" key="1">
    <citation type="journal article" date="2019" name="PLoS Biol.">
        <title>Sex chromosomes control vertical transmission of feminizing Wolbachia symbionts in an isopod.</title>
        <authorList>
            <person name="Becking T."/>
            <person name="Chebbi M.A."/>
            <person name="Giraud I."/>
            <person name="Moumen B."/>
            <person name="Laverre T."/>
            <person name="Caubet Y."/>
            <person name="Peccoud J."/>
            <person name="Gilbert C."/>
            <person name="Cordaux R."/>
        </authorList>
    </citation>
    <scope>NUCLEOTIDE SEQUENCE [LARGE SCALE GENOMIC DNA]</scope>
    <source>
        <strain evidence="6">ANa2</strain>
        <tissue evidence="6">Whole body excluding digestive tract and cuticle</tissue>
    </source>
</reference>
<dbReference type="AlphaFoldDB" id="A0A5N5TP70"/>
<dbReference type="InterPro" id="IPR001650">
    <property type="entry name" value="Helicase_C-like"/>
</dbReference>
<dbReference type="GO" id="GO:0000785">
    <property type="term" value="C:chromatin"/>
    <property type="evidence" value="ECO:0007669"/>
    <property type="project" value="TreeGrafter"/>
</dbReference>
<name>A0A5N5TP70_9CRUS</name>
<dbReference type="Gene3D" id="3.40.50.10810">
    <property type="entry name" value="Tandem AAA-ATPase domain"/>
    <property type="match status" value="1"/>
</dbReference>
<dbReference type="GO" id="GO:0042393">
    <property type="term" value="F:histone binding"/>
    <property type="evidence" value="ECO:0007669"/>
    <property type="project" value="TreeGrafter"/>
</dbReference>
<sequence length="249" mass="29449">YIYIYIYFRLKNEESQLYQALREFKTNHRLLITGTPLQNSLKELWALLHFIMPDKFDDWSYFESQHDGDNMKKGFHKLHRQLEPFLLRRVKKDVEKSLPAKVEQILRVDMTQLQKQYYKWILTKNYEMLKKGNRGPTSGFVNIVMELKKCCNHAHLTKAIEEPATTQADLTQQLLRGSGKLLLLDKLLVRLNETGHRVLIFSQMVRMLDILAHYLQLRRFPFQRLDGSINGELRRQALEHFNAEGSSVS</sequence>
<keyword evidence="7" id="KW-1185">Reference proteome</keyword>
<evidence type="ECO:0000259" key="4">
    <source>
        <dbReference type="Pfam" id="PF00176"/>
    </source>
</evidence>
<dbReference type="GO" id="GO:0005524">
    <property type="term" value="F:ATP binding"/>
    <property type="evidence" value="ECO:0007669"/>
    <property type="project" value="InterPro"/>
</dbReference>
<organism evidence="6 7">
    <name type="scientific">Armadillidium nasatum</name>
    <dbReference type="NCBI Taxonomy" id="96803"/>
    <lineage>
        <taxon>Eukaryota</taxon>
        <taxon>Metazoa</taxon>
        <taxon>Ecdysozoa</taxon>
        <taxon>Arthropoda</taxon>
        <taxon>Crustacea</taxon>
        <taxon>Multicrustacea</taxon>
        <taxon>Malacostraca</taxon>
        <taxon>Eumalacostraca</taxon>
        <taxon>Peracarida</taxon>
        <taxon>Isopoda</taxon>
        <taxon>Oniscidea</taxon>
        <taxon>Crinocheta</taxon>
        <taxon>Armadillidiidae</taxon>
        <taxon>Armadillidium</taxon>
    </lineage>
</organism>
<keyword evidence="3" id="KW-0539">Nucleus</keyword>
<dbReference type="Pfam" id="PF00271">
    <property type="entry name" value="Helicase_C"/>
    <property type="match status" value="1"/>
</dbReference>
<dbReference type="GO" id="GO:0004386">
    <property type="term" value="F:helicase activity"/>
    <property type="evidence" value="ECO:0007669"/>
    <property type="project" value="UniProtKB-KW"/>
</dbReference>
<dbReference type="Pfam" id="PF00176">
    <property type="entry name" value="SNF2-rel_dom"/>
    <property type="match status" value="1"/>
</dbReference>
<proteinExistence type="predicted"/>
<evidence type="ECO:0000313" key="7">
    <source>
        <dbReference type="Proteomes" id="UP000326759"/>
    </source>
</evidence>
<dbReference type="SUPFAM" id="SSF52540">
    <property type="entry name" value="P-loop containing nucleoside triphosphate hydrolases"/>
    <property type="match status" value="2"/>
</dbReference>
<feature type="domain" description="SNF2 N-terminal" evidence="4">
    <location>
        <begin position="9"/>
        <end position="155"/>
    </location>
</feature>
<keyword evidence="6" id="KW-0067">ATP-binding</keyword>
<dbReference type="InterPro" id="IPR038718">
    <property type="entry name" value="SNF2-like_sf"/>
</dbReference>
<protein>
    <submittedName>
        <fullName evidence="6">Chromodomain-helicase-DNA-binding protein 1</fullName>
    </submittedName>
</protein>
<dbReference type="CDD" id="cd18793">
    <property type="entry name" value="SF2_C_SNF"/>
    <property type="match status" value="1"/>
</dbReference>
<evidence type="ECO:0000256" key="3">
    <source>
        <dbReference type="ARBA" id="ARBA00023242"/>
    </source>
</evidence>
<dbReference type="GO" id="GO:0003682">
    <property type="term" value="F:chromatin binding"/>
    <property type="evidence" value="ECO:0007669"/>
    <property type="project" value="TreeGrafter"/>
</dbReference>
<dbReference type="InterPro" id="IPR049730">
    <property type="entry name" value="SNF2/RAD54-like_C"/>
</dbReference>
<dbReference type="PANTHER" id="PTHR45623:SF14">
    <property type="entry name" value="CHROMODOMAIN-HELICASE-DNA-BINDING PROTEIN 1"/>
    <property type="match status" value="1"/>
</dbReference>